<organism evidence="6 7">
    <name type="scientific">Pseudomaricurvus hydrocarbonicus</name>
    <dbReference type="NCBI Taxonomy" id="1470433"/>
    <lineage>
        <taxon>Bacteria</taxon>
        <taxon>Pseudomonadati</taxon>
        <taxon>Pseudomonadota</taxon>
        <taxon>Gammaproteobacteria</taxon>
        <taxon>Cellvibrionales</taxon>
        <taxon>Cellvibrionaceae</taxon>
        <taxon>Pseudomaricurvus</taxon>
    </lineage>
</organism>
<dbReference type="InterPro" id="IPR037522">
    <property type="entry name" value="HD_GYP_dom"/>
</dbReference>
<dbReference type="InterPro" id="IPR011006">
    <property type="entry name" value="CheY-like_superfamily"/>
</dbReference>
<evidence type="ECO:0000256" key="1">
    <source>
        <dbReference type="ARBA" id="ARBA00022801"/>
    </source>
</evidence>
<dbReference type="PANTHER" id="PTHR45228:SF1">
    <property type="entry name" value="CYCLIC DI-GMP PHOSPHODIESTERASE TM_0186"/>
    <property type="match status" value="1"/>
</dbReference>
<keyword evidence="1" id="KW-0378">Hydrolase</keyword>
<dbReference type="Pfam" id="PF13487">
    <property type="entry name" value="HD_5"/>
    <property type="match status" value="1"/>
</dbReference>
<dbReference type="FunFam" id="1.10.3210.10:FF:000018">
    <property type="entry name" value="Two-component system response regulator"/>
    <property type="match status" value="1"/>
</dbReference>
<name>A0A9E5MPT4_9GAMM</name>
<evidence type="ECO:0000313" key="7">
    <source>
        <dbReference type="Proteomes" id="UP000787472"/>
    </source>
</evidence>
<dbReference type="PANTHER" id="PTHR45228">
    <property type="entry name" value="CYCLIC DI-GMP PHOSPHODIESTERASE TM_0186-RELATED"/>
    <property type="match status" value="1"/>
</dbReference>
<dbReference type="Gene3D" id="3.40.50.2300">
    <property type="match status" value="1"/>
</dbReference>
<dbReference type="SUPFAM" id="SSF52172">
    <property type="entry name" value="CheY-like"/>
    <property type="match status" value="1"/>
</dbReference>
<reference evidence="6" key="1">
    <citation type="submission" date="2020-03" db="EMBL/GenBank/DDBJ databases">
        <authorList>
            <person name="Guo F."/>
        </authorList>
    </citation>
    <scope>NUCLEOTIDE SEQUENCE</scope>
    <source>
        <strain evidence="6">JCM 30134</strain>
    </source>
</reference>
<protein>
    <submittedName>
        <fullName evidence="6">Response regulator</fullName>
    </submittedName>
</protein>
<dbReference type="EMBL" id="JAAONZ010000024">
    <property type="protein sequence ID" value="NHO68082.1"/>
    <property type="molecule type" value="Genomic_DNA"/>
</dbReference>
<feature type="domain" description="Response regulatory" evidence="4">
    <location>
        <begin position="11"/>
        <end position="128"/>
    </location>
</feature>
<dbReference type="GO" id="GO:0000160">
    <property type="term" value="P:phosphorelay signal transduction system"/>
    <property type="evidence" value="ECO:0007669"/>
    <property type="project" value="InterPro"/>
</dbReference>
<dbReference type="PROSITE" id="PS51832">
    <property type="entry name" value="HD_GYP"/>
    <property type="match status" value="1"/>
</dbReference>
<evidence type="ECO:0000259" key="4">
    <source>
        <dbReference type="PROSITE" id="PS50110"/>
    </source>
</evidence>
<dbReference type="InterPro" id="IPR052020">
    <property type="entry name" value="Cyclic_di-GMP/3'3'-cGAMP_PDE"/>
</dbReference>
<dbReference type="SUPFAM" id="SSF109604">
    <property type="entry name" value="HD-domain/PDEase-like"/>
    <property type="match status" value="1"/>
</dbReference>
<dbReference type="InterPro" id="IPR001789">
    <property type="entry name" value="Sig_transdc_resp-reg_receiver"/>
</dbReference>
<dbReference type="PROSITE" id="PS50110">
    <property type="entry name" value="RESPONSE_REGULATORY"/>
    <property type="match status" value="1"/>
</dbReference>
<dbReference type="SMART" id="SM00471">
    <property type="entry name" value="HDc"/>
    <property type="match status" value="1"/>
</dbReference>
<keyword evidence="2" id="KW-0597">Phosphoprotein</keyword>
<dbReference type="SMART" id="SM00448">
    <property type="entry name" value="REC"/>
    <property type="match status" value="1"/>
</dbReference>
<evidence type="ECO:0000256" key="3">
    <source>
        <dbReference type="SAM" id="Coils"/>
    </source>
</evidence>
<keyword evidence="7" id="KW-1185">Reference proteome</keyword>
<evidence type="ECO:0000259" key="5">
    <source>
        <dbReference type="PROSITE" id="PS51832"/>
    </source>
</evidence>
<dbReference type="RefSeq" id="WP_167191745.1">
    <property type="nucleotide sequence ID" value="NZ_JAAONZ010000024.1"/>
</dbReference>
<dbReference type="CDD" id="cd00077">
    <property type="entry name" value="HDc"/>
    <property type="match status" value="1"/>
</dbReference>
<dbReference type="GO" id="GO:0004112">
    <property type="term" value="F:cyclic-nucleotide phosphodiesterase activity"/>
    <property type="evidence" value="ECO:0007669"/>
    <property type="project" value="UniProtKB-ARBA"/>
</dbReference>
<dbReference type="GO" id="GO:0009214">
    <property type="term" value="P:cyclic nucleotide catabolic process"/>
    <property type="evidence" value="ECO:0007669"/>
    <property type="project" value="UniProtKB-ARBA"/>
</dbReference>
<evidence type="ECO:0000256" key="2">
    <source>
        <dbReference type="PROSITE-ProRule" id="PRU00169"/>
    </source>
</evidence>
<feature type="coiled-coil region" evidence="3">
    <location>
        <begin position="127"/>
        <end position="161"/>
    </location>
</feature>
<dbReference type="Proteomes" id="UP000787472">
    <property type="component" value="Unassembled WGS sequence"/>
</dbReference>
<dbReference type="InterPro" id="IPR003607">
    <property type="entry name" value="HD/PDEase_dom"/>
</dbReference>
<sequence>MSELSDAHSGRILIVDDNPVNISIMEKILRHEGYSQIDATCKPVKVPELHREHDYDLILLDVHMPDFNGLEVMAKLRTAFPEEYLPILMVTADLSVETRNQCLSAGAKDFIGKPFDRTEIALRVRNIMESSLLHKALKQKNQDLERRVKERTDQLFEAQTKVIQCLGKAAEYRDNETGMHVVRMSKSCALLAKELGLNDDECELILRASPMHDIGKIAIPDEVLLKPGVLNTDEWETMKTHAEVGAEILGGYNSELMQVASLIARTHHERWDGTGYPAGLAGEDIPLYTRIVTVCDVFDALTSERPYKKAWRVKEAMEYLYEHSGSQFDPQVVEKFSLILEQVMALRIRYPDVGMTH</sequence>
<gene>
    <name evidence="6" type="ORF">G8770_21245</name>
</gene>
<accession>A0A9E5MPT4</accession>
<dbReference type="AlphaFoldDB" id="A0A9E5MPT4"/>
<feature type="domain" description="HD-GYP" evidence="5">
    <location>
        <begin position="155"/>
        <end position="352"/>
    </location>
</feature>
<dbReference type="CDD" id="cd17551">
    <property type="entry name" value="REC_RpfG-like"/>
    <property type="match status" value="1"/>
</dbReference>
<dbReference type="Pfam" id="PF00072">
    <property type="entry name" value="Response_reg"/>
    <property type="match status" value="1"/>
</dbReference>
<evidence type="ECO:0000313" key="6">
    <source>
        <dbReference type="EMBL" id="NHO68082.1"/>
    </source>
</evidence>
<proteinExistence type="predicted"/>
<feature type="modified residue" description="4-aspartylphosphate" evidence="2">
    <location>
        <position position="61"/>
    </location>
</feature>
<dbReference type="Gene3D" id="1.10.3210.10">
    <property type="entry name" value="Hypothetical protein af1432"/>
    <property type="match status" value="1"/>
</dbReference>
<comment type="caution">
    <text evidence="6">The sequence shown here is derived from an EMBL/GenBank/DDBJ whole genome shotgun (WGS) entry which is preliminary data.</text>
</comment>
<keyword evidence="3" id="KW-0175">Coiled coil</keyword>